<dbReference type="Proteomes" id="UP000515823">
    <property type="component" value="Chromosome"/>
</dbReference>
<dbReference type="KEGG" id="qdo:H9Q78_03530"/>
<dbReference type="AlphaFoldDB" id="A0A7G9G604"/>
<name>A0A7G9G604_9FIRM</name>
<dbReference type="EMBL" id="CP060634">
    <property type="protein sequence ID" value="QNM06236.1"/>
    <property type="molecule type" value="Genomic_DNA"/>
</dbReference>
<evidence type="ECO:0000313" key="2">
    <source>
        <dbReference type="Proteomes" id="UP000515823"/>
    </source>
</evidence>
<gene>
    <name evidence="1" type="ORF">H9Q78_03530</name>
</gene>
<keyword evidence="2" id="KW-1185">Reference proteome</keyword>
<reference evidence="1 2" key="1">
    <citation type="submission" date="2020-08" db="EMBL/GenBank/DDBJ databases">
        <authorList>
            <person name="Liu C."/>
            <person name="Sun Q."/>
        </authorList>
    </citation>
    <scope>NUCLEOTIDE SEQUENCE [LARGE SCALE GENOMIC DNA]</scope>
    <source>
        <strain evidence="1 2">NSJ-38</strain>
    </source>
</reference>
<dbReference type="Pfam" id="PF16152">
    <property type="entry name" value="DUF4860"/>
    <property type="match status" value="1"/>
</dbReference>
<proteinExistence type="predicted"/>
<dbReference type="InterPro" id="IPR032340">
    <property type="entry name" value="DUF4860"/>
</dbReference>
<evidence type="ECO:0000313" key="1">
    <source>
        <dbReference type="EMBL" id="QNM06236.1"/>
    </source>
</evidence>
<protein>
    <submittedName>
        <fullName evidence="1">DUF4860 domain-containing protein</fullName>
    </submittedName>
</protein>
<dbReference type="RefSeq" id="WP_249303630.1">
    <property type="nucleotide sequence ID" value="NZ_CP060634.1"/>
</dbReference>
<accession>A0A7G9G604</accession>
<organism evidence="1 2">
    <name type="scientific">Qiania dongpingensis</name>
    <dbReference type="NCBI Taxonomy" id="2763669"/>
    <lineage>
        <taxon>Bacteria</taxon>
        <taxon>Bacillati</taxon>
        <taxon>Bacillota</taxon>
        <taxon>Clostridia</taxon>
        <taxon>Lachnospirales</taxon>
        <taxon>Lachnospiraceae</taxon>
        <taxon>Qiania</taxon>
    </lineage>
</organism>
<sequence length="152" mass="16797">MRPKTDFLFTLVLFCVFAVSALGLVITGVNVYGRTVSSMEKNYTSRTALSYVAEKIRQNDTAGGIKTADNMLCLSQISENEEYVLYIYEHEGSLMELLTRPELPFDPDAGQEILEVSGFSVSEKSDGLLEISAEEKHEGTVSLYLHLKSSGT</sequence>